<dbReference type="Pfam" id="PF26136">
    <property type="entry name" value="SCO6045_C"/>
    <property type="match status" value="1"/>
</dbReference>
<feature type="domain" description="SCO6045-like C-terminal" evidence="1">
    <location>
        <begin position="4"/>
        <end position="87"/>
    </location>
</feature>
<sequence length="147" mass="16061">MNYAQRQADLVSSLVAGADDPAGFDAARLAAARAALLRKRAGEVAAAWPELRLALGTRWSDRFAEWARDRRPAGALSDGWSLARELGAELPPAARVELAARECTHRFDGLGPPIPRRGPALRLVAGHLIVRFGGRMWIWNRNRSSTV</sequence>
<proteinExistence type="predicted"/>
<accession>A0A841BRR7</accession>
<reference evidence="2 3" key="1">
    <citation type="submission" date="2020-08" db="EMBL/GenBank/DDBJ databases">
        <title>Sequencing the genomes of 1000 actinobacteria strains.</title>
        <authorList>
            <person name="Klenk H.-P."/>
        </authorList>
    </citation>
    <scope>NUCLEOTIDE SEQUENCE [LARGE SCALE GENOMIC DNA]</scope>
    <source>
        <strain evidence="2 3">DSM 45362</strain>
    </source>
</reference>
<dbReference type="RefSeq" id="WP_184837768.1">
    <property type="nucleotide sequence ID" value="NZ_JACHMN010000002.1"/>
</dbReference>
<organism evidence="2 3">
    <name type="scientific">Allocatelliglobosispora scoriae</name>
    <dbReference type="NCBI Taxonomy" id="643052"/>
    <lineage>
        <taxon>Bacteria</taxon>
        <taxon>Bacillati</taxon>
        <taxon>Actinomycetota</taxon>
        <taxon>Actinomycetes</taxon>
        <taxon>Micromonosporales</taxon>
        <taxon>Micromonosporaceae</taxon>
        <taxon>Allocatelliglobosispora</taxon>
    </lineage>
</organism>
<dbReference type="EMBL" id="JACHMN010000002">
    <property type="protein sequence ID" value="MBB5870395.1"/>
    <property type="molecule type" value="Genomic_DNA"/>
</dbReference>
<evidence type="ECO:0000313" key="2">
    <source>
        <dbReference type="EMBL" id="MBB5870395.1"/>
    </source>
</evidence>
<dbReference type="AlphaFoldDB" id="A0A841BRR7"/>
<evidence type="ECO:0000259" key="1">
    <source>
        <dbReference type="Pfam" id="PF26136"/>
    </source>
</evidence>
<keyword evidence="3" id="KW-1185">Reference proteome</keyword>
<gene>
    <name evidence="2" type="ORF">F4553_003774</name>
</gene>
<protein>
    <recommendedName>
        <fullName evidence="1">SCO6045-like C-terminal domain-containing protein</fullName>
    </recommendedName>
</protein>
<comment type="caution">
    <text evidence="2">The sequence shown here is derived from an EMBL/GenBank/DDBJ whole genome shotgun (WGS) entry which is preliminary data.</text>
</comment>
<name>A0A841BRR7_9ACTN</name>
<dbReference type="InterPro" id="IPR058711">
    <property type="entry name" value="SCO6045-like_C"/>
</dbReference>
<evidence type="ECO:0000313" key="3">
    <source>
        <dbReference type="Proteomes" id="UP000587527"/>
    </source>
</evidence>
<dbReference type="Proteomes" id="UP000587527">
    <property type="component" value="Unassembled WGS sequence"/>
</dbReference>